<dbReference type="Pfam" id="PF00903">
    <property type="entry name" value="Glyoxalase"/>
    <property type="match status" value="1"/>
</dbReference>
<organism evidence="3 4">
    <name type="scientific">Candidatus Aeolococcus gillhamiae</name>
    <dbReference type="NCBI Taxonomy" id="3127015"/>
    <lineage>
        <taxon>Bacteria</taxon>
        <taxon>Bacillati</taxon>
        <taxon>Candidatus Dormiibacterota</taxon>
        <taxon>Candidatus Dormibacteria</taxon>
        <taxon>Candidatus Aeolococcales</taxon>
        <taxon>Candidatus Aeolococcaceae</taxon>
        <taxon>Candidatus Aeolococcus</taxon>
    </lineage>
</organism>
<reference evidence="3 4" key="1">
    <citation type="journal article" date="2017" name="Nature">
        <title>Atmospheric trace gases support primary production in Antarctic desert surface soil.</title>
        <authorList>
            <person name="Ji M."/>
            <person name="Greening C."/>
            <person name="Vanwonterghem I."/>
            <person name="Carere C.R."/>
            <person name="Bay S.K."/>
            <person name="Steen J.A."/>
            <person name="Montgomery K."/>
            <person name="Lines T."/>
            <person name="Beardall J."/>
            <person name="van Dorst J."/>
            <person name="Snape I."/>
            <person name="Stott M.B."/>
            <person name="Hugenholtz P."/>
            <person name="Ferrari B.C."/>
        </authorList>
    </citation>
    <scope>NUCLEOTIDE SEQUENCE [LARGE SCALE GENOMIC DNA]</scope>
    <source>
        <strain evidence="3">RRmetagenome_bin12</strain>
    </source>
</reference>
<evidence type="ECO:0000313" key="4">
    <source>
        <dbReference type="Proteomes" id="UP000248724"/>
    </source>
</evidence>
<dbReference type="EMBL" id="JAEKNS010000132">
    <property type="protein sequence ID" value="MBJ7595792.1"/>
    <property type="molecule type" value="Genomic_DNA"/>
</dbReference>
<proteinExistence type="predicted"/>
<evidence type="ECO:0000313" key="3">
    <source>
        <dbReference type="EMBL" id="PZR79559.1"/>
    </source>
</evidence>
<dbReference type="AlphaFoldDB" id="A0A2W5Z2I3"/>
<dbReference type="Gene3D" id="3.30.720.110">
    <property type="match status" value="1"/>
</dbReference>
<dbReference type="EMBL" id="QHBU01000199">
    <property type="protein sequence ID" value="PZR79559.1"/>
    <property type="molecule type" value="Genomic_DNA"/>
</dbReference>
<sequence length="139" mass="15493">MPIDEPDVIPMLAYENGPAALDWLAAAFGFRERRRMTDDSGRLTHGEMEAGDGLIMLATPSPHYQGPAHHREHCAAAQAWSAVAYIVDGVLVHVGDVAAHHARARDHGARILSEPETDQFGTRYRVEDVEGHRWMFVQR</sequence>
<dbReference type="PROSITE" id="PS51819">
    <property type="entry name" value="VOC"/>
    <property type="match status" value="1"/>
</dbReference>
<dbReference type="RefSeq" id="WP_337313229.1">
    <property type="nucleotide sequence ID" value="NZ_JAEKNS010000132.1"/>
</dbReference>
<dbReference type="Proteomes" id="UP000606991">
    <property type="component" value="Unassembled WGS sequence"/>
</dbReference>
<dbReference type="SUPFAM" id="SSF54593">
    <property type="entry name" value="Glyoxalase/Bleomycin resistance protein/Dihydroxybiphenyl dioxygenase"/>
    <property type="match status" value="1"/>
</dbReference>
<accession>A0A934NAZ7</accession>
<gene>
    <name evidence="3" type="ORF">DLM65_10435</name>
    <name evidence="2" type="ORF">JF886_13215</name>
</gene>
<evidence type="ECO:0000259" key="1">
    <source>
        <dbReference type="PROSITE" id="PS51819"/>
    </source>
</evidence>
<evidence type="ECO:0000313" key="2">
    <source>
        <dbReference type="EMBL" id="MBJ7595792.1"/>
    </source>
</evidence>
<protein>
    <submittedName>
        <fullName evidence="3">Aminotransferase</fullName>
    </submittedName>
    <submittedName>
        <fullName evidence="2">VOC family protein</fullName>
    </submittedName>
</protein>
<accession>A0A2W5Z2I3</accession>
<reference evidence="3" key="2">
    <citation type="submission" date="2018-05" db="EMBL/GenBank/DDBJ databases">
        <authorList>
            <person name="Ferrari B."/>
        </authorList>
    </citation>
    <scope>NUCLEOTIDE SEQUENCE</scope>
    <source>
        <strain evidence="3">RRmetagenome_bin12</strain>
    </source>
</reference>
<name>A0A2W5Z2I3_9BACT</name>
<dbReference type="InterPro" id="IPR004360">
    <property type="entry name" value="Glyas_Fos-R_dOase_dom"/>
</dbReference>
<keyword evidence="3" id="KW-0032">Aminotransferase</keyword>
<reference evidence="2 5" key="3">
    <citation type="submission" date="2020-10" db="EMBL/GenBank/DDBJ databases">
        <title>Ca. Dormibacterota MAGs.</title>
        <authorList>
            <person name="Montgomery K."/>
        </authorList>
    </citation>
    <scope>NUCLEOTIDE SEQUENCE [LARGE SCALE GENOMIC DNA]</scope>
    <source>
        <strain evidence="2">SC8812_S17_18</strain>
    </source>
</reference>
<feature type="domain" description="VOC" evidence="1">
    <location>
        <begin position="5"/>
        <end position="139"/>
    </location>
</feature>
<dbReference type="Gene3D" id="3.30.720.120">
    <property type="match status" value="1"/>
</dbReference>
<comment type="caution">
    <text evidence="3">The sequence shown here is derived from an EMBL/GenBank/DDBJ whole genome shotgun (WGS) entry which is preliminary data.</text>
</comment>
<dbReference type="InterPro" id="IPR029068">
    <property type="entry name" value="Glyas_Bleomycin-R_OHBP_Dase"/>
</dbReference>
<dbReference type="GO" id="GO:0008483">
    <property type="term" value="F:transaminase activity"/>
    <property type="evidence" value="ECO:0007669"/>
    <property type="project" value="UniProtKB-KW"/>
</dbReference>
<dbReference type="InterPro" id="IPR037523">
    <property type="entry name" value="VOC_core"/>
</dbReference>
<keyword evidence="3" id="KW-0808">Transferase</keyword>
<dbReference type="Proteomes" id="UP000248724">
    <property type="component" value="Unassembled WGS sequence"/>
</dbReference>
<evidence type="ECO:0000313" key="5">
    <source>
        <dbReference type="Proteomes" id="UP000606991"/>
    </source>
</evidence>